<name>A0A413JTR4_BACFG</name>
<comment type="caution">
    <text evidence="1">The sequence shown here is derived from an EMBL/GenBank/DDBJ whole genome shotgun (WGS) entry which is preliminary data.</text>
</comment>
<keyword evidence="1" id="KW-0808">Transferase</keyword>
<dbReference type="GO" id="GO:0008168">
    <property type="term" value="F:methyltransferase activity"/>
    <property type="evidence" value="ECO:0007669"/>
    <property type="project" value="UniProtKB-KW"/>
</dbReference>
<dbReference type="InterPro" id="IPR002052">
    <property type="entry name" value="DNA_methylase_N6_adenine_CS"/>
</dbReference>
<sequence length="190" mass="22049">MIYAGYKKSLSSDEQYTPRYAVLPIIRYLPRGKTVWCPFDTGHSEFVIALKEAGFKVVFSHIGTGQDFFTYEPGQWDFIVSNPPFSIKRKVVERCLSLGKPFALLMGNLWLNSSAPCRLFREKEMQMLLFDKRIQFTEKNGVYFGSSYFCHKILPKQIVFEGLEKTGYQRSRMHEDVERLVIPIIKIKGV</sequence>
<reference evidence="1 2" key="1">
    <citation type="submission" date="2018-08" db="EMBL/GenBank/DDBJ databases">
        <title>A genome reference for cultivated species of the human gut microbiota.</title>
        <authorList>
            <person name="Zou Y."/>
            <person name="Xue W."/>
            <person name="Luo G."/>
        </authorList>
    </citation>
    <scope>NUCLEOTIDE SEQUENCE [LARGE SCALE GENOMIC DNA]</scope>
    <source>
        <strain evidence="1 2">OF01-1</strain>
    </source>
</reference>
<organism evidence="1 2">
    <name type="scientific">Bacteroides fragilis</name>
    <dbReference type="NCBI Taxonomy" id="817"/>
    <lineage>
        <taxon>Bacteria</taxon>
        <taxon>Pseudomonadati</taxon>
        <taxon>Bacteroidota</taxon>
        <taxon>Bacteroidia</taxon>
        <taxon>Bacteroidales</taxon>
        <taxon>Bacteroidaceae</taxon>
        <taxon>Bacteroides</taxon>
    </lineage>
</organism>
<accession>A0A413JTR4</accession>
<dbReference type="PROSITE" id="PS00092">
    <property type="entry name" value="N6_MTASE"/>
    <property type="match status" value="1"/>
</dbReference>
<dbReference type="GO" id="GO:0032259">
    <property type="term" value="P:methylation"/>
    <property type="evidence" value="ECO:0007669"/>
    <property type="project" value="UniProtKB-KW"/>
</dbReference>
<dbReference type="Proteomes" id="UP000284614">
    <property type="component" value="Unassembled WGS sequence"/>
</dbReference>
<proteinExistence type="predicted"/>
<dbReference type="AlphaFoldDB" id="A0A413JTR4"/>
<evidence type="ECO:0000313" key="1">
    <source>
        <dbReference type="EMBL" id="RGY65183.1"/>
    </source>
</evidence>
<protein>
    <submittedName>
        <fullName evidence="1">tRNA (Adenine-N(6)-)-methyltransferase</fullName>
    </submittedName>
</protein>
<keyword evidence="1" id="KW-0489">Methyltransferase</keyword>
<dbReference type="RefSeq" id="WP_005819963.1">
    <property type="nucleotide sequence ID" value="NZ_CAXSXC010000045.1"/>
</dbReference>
<dbReference type="GO" id="GO:0003676">
    <property type="term" value="F:nucleic acid binding"/>
    <property type="evidence" value="ECO:0007669"/>
    <property type="project" value="InterPro"/>
</dbReference>
<gene>
    <name evidence="1" type="ORF">DXA27_20290</name>
</gene>
<evidence type="ECO:0000313" key="2">
    <source>
        <dbReference type="Proteomes" id="UP000284614"/>
    </source>
</evidence>
<dbReference type="EMBL" id="QSDG01000025">
    <property type="protein sequence ID" value="RGY65183.1"/>
    <property type="molecule type" value="Genomic_DNA"/>
</dbReference>